<evidence type="ECO:0000256" key="5">
    <source>
        <dbReference type="PIRSR" id="PIRSR000349-1"/>
    </source>
</evidence>
<dbReference type="GO" id="GO:0046872">
    <property type="term" value="F:metal ion binding"/>
    <property type="evidence" value="ECO:0007669"/>
    <property type="project" value="UniProtKB-KW"/>
</dbReference>
<dbReference type="SUPFAM" id="SSF46609">
    <property type="entry name" value="Fe,Mn superoxide dismutase (SOD), N-terminal domain"/>
    <property type="match status" value="1"/>
</dbReference>
<dbReference type="PANTHER" id="PTHR43595:SF2">
    <property type="entry name" value="SMALL RIBOSOMAL SUBUNIT PROTEIN MS42"/>
    <property type="match status" value="1"/>
</dbReference>
<evidence type="ECO:0000313" key="9">
    <source>
        <dbReference type="EMBL" id="TYP77000.1"/>
    </source>
</evidence>
<dbReference type="InterPro" id="IPR019833">
    <property type="entry name" value="Mn/Fe_SOD_BS"/>
</dbReference>
<feature type="binding site" evidence="5">
    <location>
        <position position="27"/>
    </location>
    <ligand>
        <name>Mn(2+)</name>
        <dbReference type="ChEBI" id="CHEBI:29035"/>
    </ligand>
</feature>
<feature type="binding site" evidence="5">
    <location>
        <position position="168"/>
    </location>
    <ligand>
        <name>Mn(2+)</name>
        <dbReference type="ChEBI" id="CHEBI:29035"/>
    </ligand>
</feature>
<keyword evidence="3 5" id="KW-0479">Metal-binding</keyword>
<dbReference type="GO" id="GO:0005737">
    <property type="term" value="C:cytoplasm"/>
    <property type="evidence" value="ECO:0007669"/>
    <property type="project" value="TreeGrafter"/>
</dbReference>
<dbReference type="PIRSF" id="PIRSF000349">
    <property type="entry name" value="SODismutase"/>
    <property type="match status" value="1"/>
</dbReference>
<comment type="catalytic activity">
    <reaction evidence="6">
        <text>2 superoxide + 2 H(+) = H2O2 + O2</text>
        <dbReference type="Rhea" id="RHEA:20696"/>
        <dbReference type="ChEBI" id="CHEBI:15378"/>
        <dbReference type="ChEBI" id="CHEBI:15379"/>
        <dbReference type="ChEBI" id="CHEBI:16240"/>
        <dbReference type="ChEBI" id="CHEBI:18421"/>
        <dbReference type="EC" id="1.15.1.1"/>
    </reaction>
</comment>
<dbReference type="Pfam" id="PF02777">
    <property type="entry name" value="Sod_Fe_C"/>
    <property type="match status" value="1"/>
</dbReference>
<dbReference type="Pfam" id="PF00081">
    <property type="entry name" value="Sod_Fe_N"/>
    <property type="match status" value="1"/>
</dbReference>
<sequence length="202" mass="22461">MSFELPKLNYAFDALEPNIDARTMEIHHGKHHAGYTSKLNAAIEGTDLEGKTIENILINLDLSNKAVRNNGGGFYNHRLFWEVMSPNGGGKPSGELAEAIDATFDSFEAFKDAFSNAAATQFGSGWAWLCVHKGGKLEVCATPNQDNPLMPEVGCGGTPILGIDVWEHAYYLNYQNRRPDYVNAFFNVINWEEVAKRYAENK</sequence>
<dbReference type="Gene3D" id="3.55.40.20">
    <property type="entry name" value="Iron/manganese superoxide dismutase, C-terminal domain"/>
    <property type="match status" value="1"/>
</dbReference>
<evidence type="ECO:0000256" key="2">
    <source>
        <dbReference type="ARBA" id="ARBA00012682"/>
    </source>
</evidence>
<evidence type="ECO:0000256" key="3">
    <source>
        <dbReference type="ARBA" id="ARBA00022723"/>
    </source>
</evidence>
<dbReference type="Gene3D" id="1.10.287.990">
    <property type="entry name" value="Fe,Mn superoxide dismutase (SOD) domain"/>
    <property type="match status" value="1"/>
</dbReference>
<dbReference type="InterPro" id="IPR019832">
    <property type="entry name" value="Mn/Fe_SOD_C"/>
</dbReference>
<accession>A0A5S5CF67</accession>
<feature type="binding site" evidence="5">
    <location>
        <position position="77"/>
    </location>
    <ligand>
        <name>Mn(2+)</name>
        <dbReference type="ChEBI" id="CHEBI:29035"/>
    </ligand>
</feature>
<dbReference type="Proteomes" id="UP000324376">
    <property type="component" value="Unassembled WGS sequence"/>
</dbReference>
<comment type="similarity">
    <text evidence="1 6">Belongs to the iron/manganese superoxide dismutase family.</text>
</comment>
<proteinExistence type="inferred from homology"/>
<gene>
    <name evidence="9" type="ORF">BD809_101146</name>
</gene>
<dbReference type="PROSITE" id="PS00088">
    <property type="entry name" value="SOD_MN"/>
    <property type="match status" value="1"/>
</dbReference>
<organism evidence="9 10">
    <name type="scientific">Aquimarina intermedia</name>
    <dbReference type="NCBI Taxonomy" id="350814"/>
    <lineage>
        <taxon>Bacteria</taxon>
        <taxon>Pseudomonadati</taxon>
        <taxon>Bacteroidota</taxon>
        <taxon>Flavobacteriia</taxon>
        <taxon>Flavobacteriales</taxon>
        <taxon>Flavobacteriaceae</taxon>
        <taxon>Aquimarina</taxon>
    </lineage>
</organism>
<comment type="caution">
    <text evidence="9">The sequence shown here is derived from an EMBL/GenBank/DDBJ whole genome shotgun (WGS) entry which is preliminary data.</text>
</comment>
<dbReference type="OrthoDB" id="9803125at2"/>
<protein>
    <recommendedName>
        <fullName evidence="2 6">Superoxide dismutase</fullName>
        <ecNumber evidence="2 6">1.15.1.1</ecNumber>
    </recommendedName>
</protein>
<dbReference type="GO" id="GO:0004784">
    <property type="term" value="F:superoxide dismutase activity"/>
    <property type="evidence" value="ECO:0007669"/>
    <property type="project" value="UniProtKB-EC"/>
</dbReference>
<dbReference type="InterPro" id="IPR036324">
    <property type="entry name" value="Mn/Fe_SOD_N_sf"/>
</dbReference>
<dbReference type="InterPro" id="IPR001189">
    <property type="entry name" value="Mn/Fe_SOD"/>
</dbReference>
<dbReference type="InterPro" id="IPR019831">
    <property type="entry name" value="Mn/Fe_SOD_N"/>
</dbReference>
<evidence type="ECO:0000256" key="1">
    <source>
        <dbReference type="ARBA" id="ARBA00008714"/>
    </source>
</evidence>
<dbReference type="EMBL" id="VNHU01000001">
    <property type="protein sequence ID" value="TYP77000.1"/>
    <property type="molecule type" value="Genomic_DNA"/>
</dbReference>
<keyword evidence="4 6" id="KW-0560">Oxidoreductase</keyword>
<dbReference type="FunFam" id="3.55.40.20:FF:000001">
    <property type="entry name" value="Superoxide dismutase"/>
    <property type="match status" value="1"/>
</dbReference>
<reference evidence="9 10" key="1">
    <citation type="submission" date="2019-07" db="EMBL/GenBank/DDBJ databases">
        <title>Genomic Encyclopedia of Archaeal and Bacterial Type Strains, Phase II (KMG-II): from individual species to whole genera.</title>
        <authorList>
            <person name="Goeker M."/>
        </authorList>
    </citation>
    <scope>NUCLEOTIDE SEQUENCE [LARGE SCALE GENOMIC DNA]</scope>
    <source>
        <strain evidence="9 10">DSM 17527</strain>
    </source>
</reference>
<evidence type="ECO:0000256" key="4">
    <source>
        <dbReference type="ARBA" id="ARBA00023002"/>
    </source>
</evidence>
<evidence type="ECO:0000313" key="10">
    <source>
        <dbReference type="Proteomes" id="UP000324376"/>
    </source>
</evidence>
<feature type="binding site" evidence="5">
    <location>
        <position position="164"/>
    </location>
    <ligand>
        <name>Mn(2+)</name>
        <dbReference type="ChEBI" id="CHEBI:29035"/>
    </ligand>
</feature>
<dbReference type="SUPFAM" id="SSF54719">
    <property type="entry name" value="Fe,Mn superoxide dismutase (SOD), C-terminal domain"/>
    <property type="match status" value="1"/>
</dbReference>
<dbReference type="RefSeq" id="WP_148781028.1">
    <property type="nucleotide sequence ID" value="NZ_VNHU01000001.1"/>
</dbReference>
<dbReference type="PANTHER" id="PTHR43595">
    <property type="entry name" value="37S RIBOSOMAL PROTEIN S26, MITOCHONDRIAL"/>
    <property type="match status" value="1"/>
</dbReference>
<evidence type="ECO:0000256" key="6">
    <source>
        <dbReference type="RuleBase" id="RU000414"/>
    </source>
</evidence>
<name>A0A5S5CF67_9FLAO</name>
<dbReference type="AlphaFoldDB" id="A0A5S5CF67"/>
<comment type="function">
    <text evidence="6">Destroys radicals which are normally produced within the cells and which are toxic to biological systems.</text>
</comment>
<dbReference type="EC" id="1.15.1.1" evidence="2 6"/>
<keyword evidence="10" id="KW-1185">Reference proteome</keyword>
<feature type="domain" description="Manganese/iron superoxide dismutase C-terminal" evidence="8">
    <location>
        <begin position="92"/>
        <end position="197"/>
    </location>
</feature>
<dbReference type="PRINTS" id="PR01703">
    <property type="entry name" value="MNSODISMTASE"/>
</dbReference>
<dbReference type="InterPro" id="IPR036314">
    <property type="entry name" value="SOD_C_sf"/>
</dbReference>
<evidence type="ECO:0000259" key="7">
    <source>
        <dbReference type="Pfam" id="PF00081"/>
    </source>
</evidence>
<evidence type="ECO:0000259" key="8">
    <source>
        <dbReference type="Pfam" id="PF02777"/>
    </source>
</evidence>
<feature type="domain" description="Manganese/iron superoxide dismutase N-terminal" evidence="7">
    <location>
        <begin position="2"/>
        <end position="85"/>
    </location>
</feature>